<reference evidence="1 2" key="1">
    <citation type="journal article" date="2020" name="Int. J. Syst. Evol. Microbiol.">
        <title>Reclassification of Streptomyces castelarensis and Streptomyces sporoclivatus as later heterotypic synonyms of Streptomyces antimycoticus.</title>
        <authorList>
            <person name="Komaki H."/>
            <person name="Tamura T."/>
        </authorList>
    </citation>
    <scope>NUCLEOTIDE SEQUENCE [LARGE SCALE GENOMIC DNA]</scope>
    <source>
        <strain evidence="1 2">NBRC 13459</strain>
    </source>
</reference>
<gene>
    <name evidence="1" type="ORF">SVIO_032120</name>
</gene>
<dbReference type="AlphaFoldDB" id="A0A4D4L3I1"/>
<protein>
    <submittedName>
        <fullName evidence="1">Uncharacterized protein</fullName>
    </submittedName>
</protein>
<name>A0A4D4L3I1_STRVO</name>
<organism evidence="1 2">
    <name type="scientific">Streptomyces violaceusniger</name>
    <dbReference type="NCBI Taxonomy" id="68280"/>
    <lineage>
        <taxon>Bacteria</taxon>
        <taxon>Bacillati</taxon>
        <taxon>Actinomycetota</taxon>
        <taxon>Actinomycetes</taxon>
        <taxon>Kitasatosporales</taxon>
        <taxon>Streptomycetaceae</taxon>
        <taxon>Streptomyces</taxon>
        <taxon>Streptomyces violaceusniger group</taxon>
    </lineage>
</organism>
<comment type="caution">
    <text evidence="1">The sequence shown here is derived from an EMBL/GenBank/DDBJ whole genome shotgun (WGS) entry which is preliminary data.</text>
</comment>
<sequence length="97" mass="10593">MGLDVYIENQVHDRSQAGPEAGDWLASLLPFATEGGQLYGVFEYGDTMFNIVQLRQLLGELEKIAIAVPGTKPAVAGLTDLIDAVIRRRGYLWISGD</sequence>
<dbReference type="EMBL" id="BJHW01000001">
    <property type="protein sequence ID" value="GDY52589.1"/>
    <property type="molecule type" value="Genomic_DNA"/>
</dbReference>
<dbReference type="Proteomes" id="UP000301309">
    <property type="component" value="Unassembled WGS sequence"/>
</dbReference>
<dbReference type="OrthoDB" id="4558509at2"/>
<evidence type="ECO:0000313" key="2">
    <source>
        <dbReference type="Proteomes" id="UP000301309"/>
    </source>
</evidence>
<evidence type="ECO:0000313" key="1">
    <source>
        <dbReference type="EMBL" id="GDY52589.1"/>
    </source>
</evidence>
<dbReference type="RefSeq" id="WP_137977394.1">
    <property type="nucleotide sequence ID" value="NZ_BAAASO010000066.1"/>
</dbReference>
<keyword evidence="2" id="KW-1185">Reference proteome</keyword>
<accession>A0A4D4L3I1</accession>
<proteinExistence type="predicted"/>